<protein>
    <submittedName>
        <fullName evidence="1">Uncharacterized protein</fullName>
    </submittedName>
</protein>
<feature type="non-terminal residue" evidence="1">
    <location>
        <position position="1"/>
    </location>
</feature>
<keyword evidence="2" id="KW-1185">Reference proteome</keyword>
<evidence type="ECO:0000313" key="2">
    <source>
        <dbReference type="Proteomes" id="UP000075243"/>
    </source>
</evidence>
<name>A0A151SNP5_CAJCA</name>
<evidence type="ECO:0000313" key="1">
    <source>
        <dbReference type="EMBL" id="KYP56405.1"/>
    </source>
</evidence>
<gene>
    <name evidence="1" type="ORF">KK1_002642</name>
</gene>
<dbReference type="Gramene" id="C.cajan_02580.t">
    <property type="protein sequence ID" value="C.cajan_02580.t.cds1"/>
    <property type="gene ID" value="C.cajan_02580"/>
</dbReference>
<reference evidence="1 2" key="1">
    <citation type="journal article" date="2012" name="Nat. Biotechnol.">
        <title>Draft genome sequence of pigeonpea (Cajanus cajan), an orphan legume crop of resource-poor farmers.</title>
        <authorList>
            <person name="Varshney R.K."/>
            <person name="Chen W."/>
            <person name="Li Y."/>
            <person name="Bharti A.K."/>
            <person name="Saxena R.K."/>
            <person name="Schlueter J.A."/>
            <person name="Donoghue M.T."/>
            <person name="Azam S."/>
            <person name="Fan G."/>
            <person name="Whaley A.M."/>
            <person name="Farmer A.D."/>
            <person name="Sheridan J."/>
            <person name="Iwata A."/>
            <person name="Tuteja R."/>
            <person name="Penmetsa R.V."/>
            <person name="Wu W."/>
            <person name="Upadhyaya H.D."/>
            <person name="Yang S.P."/>
            <person name="Shah T."/>
            <person name="Saxena K.B."/>
            <person name="Michael T."/>
            <person name="McCombie W.R."/>
            <person name="Yang B."/>
            <person name="Zhang G."/>
            <person name="Yang H."/>
            <person name="Wang J."/>
            <person name="Spillane C."/>
            <person name="Cook D.R."/>
            <person name="May G.D."/>
            <person name="Xu X."/>
            <person name="Jackson S.A."/>
        </authorList>
    </citation>
    <scope>NUCLEOTIDE SEQUENCE [LARGE SCALE GENOMIC DNA]</scope>
    <source>
        <strain evidence="2">cv. Asha</strain>
    </source>
</reference>
<proteinExistence type="predicted"/>
<sequence length="78" mass="9016">KGKPTEEATWEEEYNIHSQFPNFKLEDKPSFQGEEYDRPLIQGEGPNVFLSNNHPKPLIWKVYKGKKKRGAISNSQLA</sequence>
<dbReference type="EMBL" id="CM003613">
    <property type="protein sequence ID" value="KYP56405.1"/>
    <property type="molecule type" value="Genomic_DNA"/>
</dbReference>
<organism evidence="1 2">
    <name type="scientific">Cajanus cajan</name>
    <name type="common">Pigeon pea</name>
    <name type="synonym">Cajanus indicus</name>
    <dbReference type="NCBI Taxonomy" id="3821"/>
    <lineage>
        <taxon>Eukaryota</taxon>
        <taxon>Viridiplantae</taxon>
        <taxon>Streptophyta</taxon>
        <taxon>Embryophyta</taxon>
        <taxon>Tracheophyta</taxon>
        <taxon>Spermatophyta</taxon>
        <taxon>Magnoliopsida</taxon>
        <taxon>eudicotyledons</taxon>
        <taxon>Gunneridae</taxon>
        <taxon>Pentapetalae</taxon>
        <taxon>rosids</taxon>
        <taxon>fabids</taxon>
        <taxon>Fabales</taxon>
        <taxon>Fabaceae</taxon>
        <taxon>Papilionoideae</taxon>
        <taxon>50 kb inversion clade</taxon>
        <taxon>NPAAA clade</taxon>
        <taxon>indigoferoid/millettioid clade</taxon>
        <taxon>Phaseoleae</taxon>
        <taxon>Cajanus</taxon>
    </lineage>
</organism>
<accession>A0A151SNP5</accession>
<dbReference type="Proteomes" id="UP000075243">
    <property type="component" value="Chromosome 11"/>
</dbReference>
<dbReference type="AlphaFoldDB" id="A0A151SNP5"/>